<organism evidence="7 8">
    <name type="scientific">Coilia grayii</name>
    <name type="common">Gray's grenadier anchovy</name>
    <dbReference type="NCBI Taxonomy" id="363190"/>
    <lineage>
        <taxon>Eukaryota</taxon>
        <taxon>Metazoa</taxon>
        <taxon>Chordata</taxon>
        <taxon>Craniata</taxon>
        <taxon>Vertebrata</taxon>
        <taxon>Euteleostomi</taxon>
        <taxon>Actinopterygii</taxon>
        <taxon>Neopterygii</taxon>
        <taxon>Teleostei</taxon>
        <taxon>Clupei</taxon>
        <taxon>Clupeiformes</taxon>
        <taxon>Clupeoidei</taxon>
        <taxon>Engraulidae</taxon>
        <taxon>Coilinae</taxon>
        <taxon>Coilia</taxon>
    </lineage>
</organism>
<keyword evidence="3 5" id="KW-1133">Transmembrane helix</keyword>
<sequence length="321" mass="35971">MALNGTAQGVLIAHQQMFQVQLTAQGPLTKLLVAILMSALFILINTVMFITLLSKPVFRDTPRYILFAHMLCNDSIQLLFSSMMYIISLCYVQVAKAVCSILILVTASTSRNAPINLAVMSLERYVAICFPLRHADIATKSGTGVAISTIWFFGAVNPIIDVLYTSATDPSFFSEHMFCTRERIFIAPWQRELFEGLNAFYFVAVTLIIVFTYISVMVAARSATSDKESAKKAHRTLLLHLAQLGLCLNTLVFGSIERLLAMTSSSRLFMDLRYVNFLFVLILPRCLSPLIYGLRDDAVRPLFLFYLLCGTRKVKPKVNVH</sequence>
<dbReference type="SUPFAM" id="SSF81321">
    <property type="entry name" value="Family A G protein-coupled receptor-like"/>
    <property type="match status" value="1"/>
</dbReference>
<dbReference type="InterPro" id="IPR000276">
    <property type="entry name" value="GPCR_Rhodpsn"/>
</dbReference>
<evidence type="ECO:0000256" key="5">
    <source>
        <dbReference type="SAM" id="Phobius"/>
    </source>
</evidence>
<name>A0ABD1K6I8_9TELE</name>
<keyword evidence="8" id="KW-1185">Reference proteome</keyword>
<evidence type="ECO:0000259" key="6">
    <source>
        <dbReference type="PROSITE" id="PS50262"/>
    </source>
</evidence>
<dbReference type="PANTHER" id="PTHR26451">
    <property type="entry name" value="G_PROTEIN_RECEP_F1_2 DOMAIN-CONTAINING PROTEIN"/>
    <property type="match status" value="1"/>
</dbReference>
<feature type="transmembrane region" description="Helical" evidence="5">
    <location>
        <begin position="274"/>
        <end position="294"/>
    </location>
</feature>
<evidence type="ECO:0000256" key="4">
    <source>
        <dbReference type="ARBA" id="ARBA00023136"/>
    </source>
</evidence>
<gene>
    <name evidence="7" type="ORF">ACEWY4_009480</name>
</gene>
<feature type="transmembrane region" description="Helical" evidence="5">
    <location>
        <begin position="199"/>
        <end position="224"/>
    </location>
</feature>
<proteinExistence type="predicted"/>
<evidence type="ECO:0000313" key="7">
    <source>
        <dbReference type="EMBL" id="KAL2094761.1"/>
    </source>
</evidence>
<evidence type="ECO:0000256" key="1">
    <source>
        <dbReference type="ARBA" id="ARBA00004370"/>
    </source>
</evidence>
<feature type="transmembrane region" description="Helical" evidence="5">
    <location>
        <begin position="85"/>
        <end position="107"/>
    </location>
</feature>
<dbReference type="Gene3D" id="1.20.1070.10">
    <property type="entry name" value="Rhodopsin 7-helix transmembrane proteins"/>
    <property type="match status" value="1"/>
</dbReference>
<dbReference type="FunFam" id="1.20.1070.10:FF:000096">
    <property type="entry name" value="Odorant receptor 131-2"/>
    <property type="match status" value="1"/>
</dbReference>
<dbReference type="PANTHER" id="PTHR26451:SF866">
    <property type="entry name" value="ODORANT RECEPTOR-RELATED"/>
    <property type="match status" value="1"/>
</dbReference>
<feature type="domain" description="G-protein coupled receptors family 1 profile" evidence="6">
    <location>
        <begin position="44"/>
        <end position="292"/>
    </location>
</feature>
<feature type="transmembrane region" description="Helical" evidence="5">
    <location>
        <begin position="31"/>
        <end position="53"/>
    </location>
</feature>
<dbReference type="EMBL" id="JBHFQA010000008">
    <property type="protein sequence ID" value="KAL2094761.1"/>
    <property type="molecule type" value="Genomic_DNA"/>
</dbReference>
<dbReference type="Proteomes" id="UP001591681">
    <property type="component" value="Unassembled WGS sequence"/>
</dbReference>
<feature type="transmembrane region" description="Helical" evidence="5">
    <location>
        <begin position="236"/>
        <end position="254"/>
    </location>
</feature>
<evidence type="ECO:0000256" key="2">
    <source>
        <dbReference type="ARBA" id="ARBA00022692"/>
    </source>
</evidence>
<evidence type="ECO:0000256" key="3">
    <source>
        <dbReference type="ARBA" id="ARBA00022989"/>
    </source>
</evidence>
<evidence type="ECO:0000313" key="8">
    <source>
        <dbReference type="Proteomes" id="UP001591681"/>
    </source>
</evidence>
<dbReference type="CDD" id="cd00637">
    <property type="entry name" value="7tm_classA_rhodopsin-like"/>
    <property type="match status" value="1"/>
</dbReference>
<feature type="transmembrane region" description="Helical" evidence="5">
    <location>
        <begin position="144"/>
        <end position="164"/>
    </location>
</feature>
<keyword evidence="4 5" id="KW-0472">Membrane</keyword>
<dbReference type="InterPro" id="IPR017452">
    <property type="entry name" value="GPCR_Rhodpsn_7TM"/>
</dbReference>
<dbReference type="PROSITE" id="PS50262">
    <property type="entry name" value="G_PROTEIN_RECEP_F1_2"/>
    <property type="match status" value="1"/>
</dbReference>
<reference evidence="7 8" key="1">
    <citation type="submission" date="2024-09" db="EMBL/GenBank/DDBJ databases">
        <title>A chromosome-level genome assembly of Gray's grenadier anchovy, Coilia grayii.</title>
        <authorList>
            <person name="Fu Z."/>
        </authorList>
    </citation>
    <scope>NUCLEOTIDE SEQUENCE [LARGE SCALE GENOMIC DNA]</scope>
    <source>
        <strain evidence="7">G4</strain>
        <tissue evidence="7">Muscle</tissue>
    </source>
</reference>
<dbReference type="Pfam" id="PF00001">
    <property type="entry name" value="7tm_1"/>
    <property type="match status" value="1"/>
</dbReference>
<comment type="caution">
    <text evidence="7">The sequence shown here is derived from an EMBL/GenBank/DDBJ whole genome shotgun (WGS) entry which is preliminary data.</text>
</comment>
<dbReference type="GO" id="GO:0016020">
    <property type="term" value="C:membrane"/>
    <property type="evidence" value="ECO:0007669"/>
    <property type="project" value="UniProtKB-SubCell"/>
</dbReference>
<protein>
    <recommendedName>
        <fullName evidence="6">G-protein coupled receptors family 1 profile domain-containing protein</fullName>
    </recommendedName>
</protein>
<keyword evidence="2 5" id="KW-0812">Transmembrane</keyword>
<dbReference type="InterPro" id="IPR052921">
    <property type="entry name" value="GPCR1_Superfamily_Member"/>
</dbReference>
<accession>A0ABD1K6I8</accession>
<comment type="subcellular location">
    <subcellularLocation>
        <location evidence="1">Membrane</location>
    </subcellularLocation>
</comment>
<dbReference type="AlphaFoldDB" id="A0ABD1K6I8"/>